<dbReference type="FunFam" id="3.30.70.20:FF:000035">
    <property type="entry name" value="Iron hydrogenase 1"/>
    <property type="match status" value="1"/>
</dbReference>
<dbReference type="CDD" id="cd00207">
    <property type="entry name" value="fer2"/>
    <property type="match status" value="1"/>
</dbReference>
<evidence type="ECO:0000259" key="6">
    <source>
        <dbReference type="PROSITE" id="PS51085"/>
    </source>
</evidence>
<dbReference type="GO" id="GO:0051539">
    <property type="term" value="F:4 iron, 4 sulfur cluster binding"/>
    <property type="evidence" value="ECO:0007669"/>
    <property type="project" value="UniProtKB-KW"/>
</dbReference>
<feature type="domain" description="4Fe-4S ferredoxin-type" evidence="7">
    <location>
        <begin position="158"/>
        <end position="189"/>
    </location>
</feature>
<keyword evidence="5" id="KW-0411">Iron-sulfur</keyword>
<dbReference type="PROSITE" id="PS00198">
    <property type="entry name" value="4FE4S_FER_1"/>
    <property type="match status" value="1"/>
</dbReference>
<evidence type="ECO:0000256" key="3">
    <source>
        <dbReference type="ARBA" id="ARBA00022737"/>
    </source>
</evidence>
<name>A0A9W6GT43_9HYPH</name>
<dbReference type="InterPro" id="IPR017900">
    <property type="entry name" value="4Fe4S_Fe_S_CS"/>
</dbReference>
<dbReference type="EMBL" id="BSEC01000001">
    <property type="protein sequence ID" value="GLI92592.1"/>
    <property type="molecule type" value="Genomic_DNA"/>
</dbReference>
<evidence type="ECO:0000256" key="4">
    <source>
        <dbReference type="ARBA" id="ARBA00023004"/>
    </source>
</evidence>
<reference evidence="8" key="1">
    <citation type="journal article" date="2023" name="Int. J. Syst. Evol. Microbiol.">
        <title>Methylocystis iwaonis sp. nov., a type II methane-oxidizing bacterium from surface soil of a rice paddy field in Japan, and emended description of the genus Methylocystis (ex Whittenbury et al. 1970) Bowman et al. 1993.</title>
        <authorList>
            <person name="Kaise H."/>
            <person name="Sawadogo J.B."/>
            <person name="Alam M.S."/>
            <person name="Ueno C."/>
            <person name="Dianou D."/>
            <person name="Shinjo R."/>
            <person name="Asakawa S."/>
        </authorList>
    </citation>
    <scope>NUCLEOTIDE SEQUENCE</scope>
    <source>
        <strain evidence="8">LMG27198</strain>
    </source>
</reference>
<organism evidence="8 9">
    <name type="scientific">Methylocystis echinoides</name>
    <dbReference type="NCBI Taxonomy" id="29468"/>
    <lineage>
        <taxon>Bacteria</taxon>
        <taxon>Pseudomonadati</taxon>
        <taxon>Pseudomonadota</taxon>
        <taxon>Alphaproteobacteria</taxon>
        <taxon>Hyphomicrobiales</taxon>
        <taxon>Methylocystaceae</taxon>
        <taxon>Methylocystis</taxon>
    </lineage>
</organism>
<gene>
    <name evidence="8" type="ORF">LMG27198_15840</name>
</gene>
<dbReference type="Gene3D" id="3.30.70.20">
    <property type="match status" value="1"/>
</dbReference>
<comment type="caution">
    <text evidence="8">The sequence shown here is derived from an EMBL/GenBank/DDBJ whole genome shotgun (WGS) entry which is preliminary data.</text>
</comment>
<proteinExistence type="predicted"/>
<feature type="domain" description="2Fe-2S ferredoxin-type" evidence="6">
    <location>
        <begin position="22"/>
        <end position="100"/>
    </location>
</feature>
<dbReference type="GO" id="GO:0046872">
    <property type="term" value="F:metal ion binding"/>
    <property type="evidence" value="ECO:0007669"/>
    <property type="project" value="UniProtKB-KW"/>
</dbReference>
<accession>A0A9W6GT43</accession>
<dbReference type="PANTHER" id="PTHR24960:SF84">
    <property type="entry name" value="HYDROGENASE SUBUNIT"/>
    <property type="match status" value="1"/>
</dbReference>
<dbReference type="InterPro" id="IPR050157">
    <property type="entry name" value="PSI_iron-sulfur_center"/>
</dbReference>
<keyword evidence="9" id="KW-1185">Reference proteome</keyword>
<dbReference type="Gene3D" id="3.10.20.740">
    <property type="match status" value="1"/>
</dbReference>
<keyword evidence="1" id="KW-0004">4Fe-4S</keyword>
<dbReference type="Pfam" id="PF13510">
    <property type="entry name" value="Fer2_4"/>
    <property type="match status" value="1"/>
</dbReference>
<dbReference type="SUPFAM" id="SSF54862">
    <property type="entry name" value="4Fe-4S ferredoxins"/>
    <property type="match status" value="1"/>
</dbReference>
<protein>
    <recommendedName>
        <fullName evidence="10">Formate dehydrogenase</fullName>
    </recommendedName>
</protein>
<evidence type="ECO:0008006" key="10">
    <source>
        <dbReference type="Google" id="ProtNLM"/>
    </source>
</evidence>
<dbReference type="PANTHER" id="PTHR24960">
    <property type="entry name" value="PHOTOSYSTEM I IRON-SULFUR CENTER-RELATED"/>
    <property type="match status" value="1"/>
</dbReference>
<dbReference type="Proteomes" id="UP001144323">
    <property type="component" value="Unassembled WGS sequence"/>
</dbReference>
<dbReference type="PROSITE" id="PS51379">
    <property type="entry name" value="4FE4S_FER_2"/>
    <property type="match status" value="2"/>
</dbReference>
<sequence>MWSELRGLKEGVDYGTPPRDGAPVQLEIDGVTVTVPAGSSVMLAAAMAGRPIAKLCATDMLEPFGSCRVCLVEIEGRGGFPASCTTPVAEGMKVKTQTETLQRLRKGVLELYLSDFPESEIDGGWSEFHETLKAEGVVSQPYGKGRNHFDAEVDASNPYFLFDPAKCIVCSRCVRACAEVQGTFALTITGRSFESKVAASQDQPFFESECVSCGACVQACPSHALVEKSLFEGEYVHAEPVEA</sequence>
<feature type="domain" description="4Fe-4S ferredoxin-type" evidence="7">
    <location>
        <begin position="202"/>
        <end position="230"/>
    </location>
</feature>
<dbReference type="AlphaFoldDB" id="A0A9W6GT43"/>
<dbReference type="SUPFAM" id="SSF54292">
    <property type="entry name" value="2Fe-2S ferredoxin-like"/>
    <property type="match status" value="1"/>
</dbReference>
<evidence type="ECO:0000259" key="7">
    <source>
        <dbReference type="PROSITE" id="PS51379"/>
    </source>
</evidence>
<evidence type="ECO:0000256" key="1">
    <source>
        <dbReference type="ARBA" id="ARBA00022485"/>
    </source>
</evidence>
<keyword evidence="2" id="KW-0479">Metal-binding</keyword>
<dbReference type="InterPro" id="IPR001041">
    <property type="entry name" value="2Fe-2S_ferredoxin-type"/>
</dbReference>
<evidence type="ECO:0000256" key="2">
    <source>
        <dbReference type="ARBA" id="ARBA00022723"/>
    </source>
</evidence>
<evidence type="ECO:0000313" key="9">
    <source>
        <dbReference type="Proteomes" id="UP001144323"/>
    </source>
</evidence>
<dbReference type="InterPro" id="IPR017896">
    <property type="entry name" value="4Fe4S_Fe-S-bd"/>
</dbReference>
<keyword evidence="3" id="KW-0677">Repeat</keyword>
<dbReference type="PROSITE" id="PS51085">
    <property type="entry name" value="2FE2S_FER_2"/>
    <property type="match status" value="1"/>
</dbReference>
<evidence type="ECO:0000313" key="8">
    <source>
        <dbReference type="EMBL" id="GLI92592.1"/>
    </source>
</evidence>
<dbReference type="Pfam" id="PF12838">
    <property type="entry name" value="Fer4_7"/>
    <property type="match status" value="1"/>
</dbReference>
<evidence type="ECO:0000256" key="5">
    <source>
        <dbReference type="ARBA" id="ARBA00023014"/>
    </source>
</evidence>
<keyword evidence="4" id="KW-0408">Iron</keyword>
<dbReference type="InterPro" id="IPR036010">
    <property type="entry name" value="2Fe-2S_ferredoxin-like_sf"/>
</dbReference>